<comment type="caution">
    <text evidence="2">The sequence shown here is derived from an EMBL/GenBank/DDBJ whole genome shotgun (WGS) entry which is preliminary data.</text>
</comment>
<accession>A0A0F8YGB4</accession>
<dbReference type="CDD" id="cd04301">
    <property type="entry name" value="NAT_SF"/>
    <property type="match status" value="1"/>
</dbReference>
<dbReference type="Gene3D" id="3.40.630.30">
    <property type="match status" value="1"/>
</dbReference>
<gene>
    <name evidence="2" type="ORF">LCGC14_2822720</name>
</gene>
<protein>
    <recommendedName>
        <fullName evidence="1">N-acetyltransferase domain-containing protein</fullName>
    </recommendedName>
</protein>
<dbReference type="AlphaFoldDB" id="A0A0F8YGB4"/>
<feature type="domain" description="N-acetyltransferase" evidence="1">
    <location>
        <begin position="4"/>
        <end position="91"/>
    </location>
</feature>
<dbReference type="SUPFAM" id="SSF55729">
    <property type="entry name" value="Acyl-CoA N-acyltransferases (Nat)"/>
    <property type="match status" value="1"/>
</dbReference>
<feature type="non-terminal residue" evidence="2">
    <location>
        <position position="1"/>
    </location>
</feature>
<dbReference type="GO" id="GO:0016747">
    <property type="term" value="F:acyltransferase activity, transferring groups other than amino-acyl groups"/>
    <property type="evidence" value="ECO:0007669"/>
    <property type="project" value="InterPro"/>
</dbReference>
<evidence type="ECO:0000313" key="2">
    <source>
        <dbReference type="EMBL" id="KKK80513.1"/>
    </source>
</evidence>
<dbReference type="InterPro" id="IPR016181">
    <property type="entry name" value="Acyl_CoA_acyltransferase"/>
</dbReference>
<sequence length="104" mass="11621">FTRSATFVRDADGSIAAGVFATPKHDDVIYPGAFWIDNFAVRPDCHGRSLGQFVLNELVKTLAGLYPGKDSCAYVRRDRRDAVGDYEAMNFVPFEFWIDAQIAI</sequence>
<dbReference type="InterPro" id="IPR000182">
    <property type="entry name" value="GNAT_dom"/>
</dbReference>
<proteinExistence type="predicted"/>
<organism evidence="2">
    <name type="scientific">marine sediment metagenome</name>
    <dbReference type="NCBI Taxonomy" id="412755"/>
    <lineage>
        <taxon>unclassified sequences</taxon>
        <taxon>metagenomes</taxon>
        <taxon>ecological metagenomes</taxon>
    </lineage>
</organism>
<dbReference type="Pfam" id="PF00583">
    <property type="entry name" value="Acetyltransf_1"/>
    <property type="match status" value="1"/>
</dbReference>
<dbReference type="EMBL" id="LAZR01053547">
    <property type="protein sequence ID" value="KKK80513.1"/>
    <property type="molecule type" value="Genomic_DNA"/>
</dbReference>
<evidence type="ECO:0000259" key="1">
    <source>
        <dbReference type="Pfam" id="PF00583"/>
    </source>
</evidence>
<name>A0A0F8YGB4_9ZZZZ</name>
<reference evidence="2" key="1">
    <citation type="journal article" date="2015" name="Nature">
        <title>Complex archaea that bridge the gap between prokaryotes and eukaryotes.</title>
        <authorList>
            <person name="Spang A."/>
            <person name="Saw J.H."/>
            <person name="Jorgensen S.L."/>
            <person name="Zaremba-Niedzwiedzka K."/>
            <person name="Martijn J."/>
            <person name="Lind A.E."/>
            <person name="van Eijk R."/>
            <person name="Schleper C."/>
            <person name="Guy L."/>
            <person name="Ettema T.J."/>
        </authorList>
    </citation>
    <scope>NUCLEOTIDE SEQUENCE</scope>
</reference>